<keyword evidence="2" id="KW-1185">Reference proteome</keyword>
<accession>A0A8R1Z4N8</accession>
<name>A0A2A6BW41_PRIPA</name>
<reference evidence="1" key="2">
    <citation type="submission" date="2022-06" db="UniProtKB">
        <authorList>
            <consortium name="EnsemblMetazoa"/>
        </authorList>
    </citation>
    <scope>IDENTIFICATION</scope>
    <source>
        <strain evidence="1">PS312</strain>
    </source>
</reference>
<reference evidence="2" key="1">
    <citation type="journal article" date="2008" name="Nat. Genet.">
        <title>The Pristionchus pacificus genome provides a unique perspective on nematode lifestyle and parasitism.</title>
        <authorList>
            <person name="Dieterich C."/>
            <person name="Clifton S.W."/>
            <person name="Schuster L.N."/>
            <person name="Chinwalla A."/>
            <person name="Delehaunty K."/>
            <person name="Dinkelacker I."/>
            <person name="Fulton L."/>
            <person name="Fulton R."/>
            <person name="Godfrey J."/>
            <person name="Minx P."/>
            <person name="Mitreva M."/>
            <person name="Roeseler W."/>
            <person name="Tian H."/>
            <person name="Witte H."/>
            <person name="Yang S.P."/>
            <person name="Wilson R.K."/>
            <person name="Sommer R.J."/>
        </authorList>
    </citation>
    <scope>NUCLEOTIDE SEQUENCE [LARGE SCALE GENOMIC DNA]</scope>
    <source>
        <strain evidence="2">PS312</strain>
    </source>
</reference>
<accession>A0A2A6BW41</accession>
<proteinExistence type="predicted"/>
<sequence>MNSSDIPPGLRLFRRVHNRTQLGPSDWVVEPRIPRMNAPSNLLYFVTLQRIKLELLVLQ</sequence>
<gene>
    <name evidence="1" type="primary">WBGene00281055</name>
</gene>
<evidence type="ECO:0000313" key="1">
    <source>
        <dbReference type="EnsemblMetazoa" id="PPA42686.1"/>
    </source>
</evidence>
<protein>
    <submittedName>
        <fullName evidence="1">Uncharacterized protein</fullName>
    </submittedName>
</protein>
<organism evidence="1 2">
    <name type="scientific">Pristionchus pacificus</name>
    <name type="common">Parasitic nematode worm</name>
    <dbReference type="NCBI Taxonomy" id="54126"/>
    <lineage>
        <taxon>Eukaryota</taxon>
        <taxon>Metazoa</taxon>
        <taxon>Ecdysozoa</taxon>
        <taxon>Nematoda</taxon>
        <taxon>Chromadorea</taxon>
        <taxon>Rhabditida</taxon>
        <taxon>Rhabditina</taxon>
        <taxon>Diplogasteromorpha</taxon>
        <taxon>Diplogasteroidea</taxon>
        <taxon>Neodiplogasteridae</taxon>
        <taxon>Pristionchus</taxon>
    </lineage>
</organism>
<dbReference type="EnsemblMetazoa" id="PPA42686.1">
    <property type="protein sequence ID" value="PPA42686.1"/>
    <property type="gene ID" value="WBGene00281055"/>
</dbReference>
<dbReference type="AlphaFoldDB" id="A0A2A6BW41"/>
<dbReference type="Proteomes" id="UP000005239">
    <property type="component" value="Unassembled WGS sequence"/>
</dbReference>
<evidence type="ECO:0000313" key="2">
    <source>
        <dbReference type="Proteomes" id="UP000005239"/>
    </source>
</evidence>